<dbReference type="EMBL" id="JARIHO010000080">
    <property type="protein sequence ID" value="KAJ7309943.1"/>
    <property type="molecule type" value="Genomic_DNA"/>
</dbReference>
<evidence type="ECO:0000313" key="2">
    <source>
        <dbReference type="Proteomes" id="UP001218218"/>
    </source>
</evidence>
<keyword evidence="2" id="KW-1185">Reference proteome</keyword>
<comment type="caution">
    <text evidence="1">The sequence shown here is derived from an EMBL/GenBank/DDBJ whole genome shotgun (WGS) entry which is preliminary data.</text>
</comment>
<organism evidence="1 2">
    <name type="scientific">Mycena albidolilacea</name>
    <dbReference type="NCBI Taxonomy" id="1033008"/>
    <lineage>
        <taxon>Eukaryota</taxon>
        <taxon>Fungi</taxon>
        <taxon>Dikarya</taxon>
        <taxon>Basidiomycota</taxon>
        <taxon>Agaricomycotina</taxon>
        <taxon>Agaricomycetes</taxon>
        <taxon>Agaricomycetidae</taxon>
        <taxon>Agaricales</taxon>
        <taxon>Marasmiineae</taxon>
        <taxon>Mycenaceae</taxon>
        <taxon>Mycena</taxon>
    </lineage>
</organism>
<sequence>MPHTLSSCGTNPILLGAATFSIYVPALPPHCAWPDTFIWHRVAPSSVAATAIRTAPTLYTLHTDFPHITRVFCVTGLCTRQTARFNGRLSIRVVPSTNTTSRRHRRLASTPSRSPIVLLASYLWSRTSVQ</sequence>
<accession>A0AAD7EBD5</accession>
<gene>
    <name evidence="1" type="ORF">DFH08DRAFT_974547</name>
</gene>
<evidence type="ECO:0000313" key="1">
    <source>
        <dbReference type="EMBL" id="KAJ7309943.1"/>
    </source>
</evidence>
<dbReference type="Proteomes" id="UP001218218">
    <property type="component" value="Unassembled WGS sequence"/>
</dbReference>
<dbReference type="AlphaFoldDB" id="A0AAD7EBD5"/>
<name>A0AAD7EBD5_9AGAR</name>
<proteinExistence type="predicted"/>
<reference evidence="1" key="1">
    <citation type="submission" date="2023-03" db="EMBL/GenBank/DDBJ databases">
        <title>Massive genome expansion in bonnet fungi (Mycena s.s.) driven by repeated elements and novel gene families across ecological guilds.</title>
        <authorList>
            <consortium name="Lawrence Berkeley National Laboratory"/>
            <person name="Harder C.B."/>
            <person name="Miyauchi S."/>
            <person name="Viragh M."/>
            <person name="Kuo A."/>
            <person name="Thoen E."/>
            <person name="Andreopoulos B."/>
            <person name="Lu D."/>
            <person name="Skrede I."/>
            <person name="Drula E."/>
            <person name="Henrissat B."/>
            <person name="Morin E."/>
            <person name="Kohler A."/>
            <person name="Barry K."/>
            <person name="LaButti K."/>
            <person name="Morin E."/>
            <person name="Salamov A."/>
            <person name="Lipzen A."/>
            <person name="Mereny Z."/>
            <person name="Hegedus B."/>
            <person name="Baldrian P."/>
            <person name="Stursova M."/>
            <person name="Weitz H."/>
            <person name="Taylor A."/>
            <person name="Grigoriev I.V."/>
            <person name="Nagy L.G."/>
            <person name="Martin F."/>
            <person name="Kauserud H."/>
        </authorList>
    </citation>
    <scope>NUCLEOTIDE SEQUENCE</scope>
    <source>
        <strain evidence="1">CBHHK002</strain>
    </source>
</reference>
<protein>
    <submittedName>
        <fullName evidence="1">Uncharacterized protein</fullName>
    </submittedName>
</protein>